<sequence length="138" mass="14903">MSEAQTAAGDAVVQLGFKDGDYIQEFGYDEDVDLDLREGIEELVGGDLLDEDDQEVVDAVLLWFREGDGDLVDTLVDVQTTLDDGGVVWLLTPKAGRDGHVPPSEVNDAAPTAGLHVTTTARVSSDWSATRLMPKRNT</sequence>
<evidence type="ECO:0000313" key="2">
    <source>
        <dbReference type="EMBL" id="GEO93785.1"/>
    </source>
</evidence>
<evidence type="ECO:0000313" key="4">
    <source>
        <dbReference type="Proteomes" id="UP000057181"/>
    </source>
</evidence>
<organism evidence="1 4">
    <name type="scientific">Kocuria flava</name>
    <dbReference type="NCBI Taxonomy" id="446860"/>
    <lineage>
        <taxon>Bacteria</taxon>
        <taxon>Bacillati</taxon>
        <taxon>Actinomycetota</taxon>
        <taxon>Actinomycetes</taxon>
        <taxon>Micrococcales</taxon>
        <taxon>Micrococcaceae</taxon>
        <taxon>Kocuria</taxon>
    </lineage>
</organism>
<evidence type="ECO:0000313" key="6">
    <source>
        <dbReference type="Proteomes" id="UP000321155"/>
    </source>
</evidence>
<gene>
    <name evidence="1" type="ORF">AS188_12130</name>
    <name evidence="3" type="ORF">AUQ48_10525</name>
    <name evidence="2" type="ORF">KFL01_30910</name>
</gene>
<reference evidence="3 5" key="2">
    <citation type="submission" date="2015-12" db="EMBL/GenBank/DDBJ databases">
        <authorList>
            <person name="Shamseldin A."/>
            <person name="Moawad H."/>
            <person name="Abd El-Rahim W.M."/>
            <person name="Sadowsky M.J."/>
        </authorList>
    </citation>
    <scope>NUCLEOTIDE SEQUENCE [LARGE SCALE GENOMIC DNA]</scope>
    <source>
        <strain evidence="3 5">S43</strain>
    </source>
</reference>
<keyword evidence="6" id="KW-1185">Reference proteome</keyword>
<dbReference type="EMBL" id="CP013254">
    <property type="protein sequence ID" value="ALU40379.1"/>
    <property type="molecule type" value="Genomic_DNA"/>
</dbReference>
<dbReference type="Proteomes" id="UP000057181">
    <property type="component" value="Chromosome"/>
</dbReference>
<proteinExistence type="predicted"/>
<evidence type="ECO:0000313" key="3">
    <source>
        <dbReference type="EMBL" id="PLC12574.1"/>
    </source>
</evidence>
<dbReference type="AlphaFoldDB" id="A0A0U3GB79"/>
<evidence type="ECO:0008006" key="7">
    <source>
        <dbReference type="Google" id="ProtNLM"/>
    </source>
</evidence>
<dbReference type="Proteomes" id="UP000321155">
    <property type="component" value="Unassembled WGS sequence"/>
</dbReference>
<accession>A0A0U3GB79</accession>
<dbReference type="RefSeq" id="WP_058859069.1">
    <property type="nucleotide sequence ID" value="NZ_BJZR01000185.1"/>
</dbReference>
<reference evidence="1 4" key="1">
    <citation type="submission" date="2015-11" db="EMBL/GenBank/DDBJ databases">
        <title>Complete Genome Sequence of Kocuria flava strain HO-9041.</title>
        <authorList>
            <person name="Zhou M."/>
            <person name="Dai J."/>
        </authorList>
    </citation>
    <scope>NUCLEOTIDE SEQUENCE [LARGE SCALE GENOMIC DNA]</scope>
    <source>
        <strain evidence="1 4">HO-9041</strain>
    </source>
</reference>
<dbReference type="EMBL" id="LOMZ01000001">
    <property type="protein sequence ID" value="PLC12574.1"/>
    <property type="molecule type" value="Genomic_DNA"/>
</dbReference>
<protein>
    <recommendedName>
        <fullName evidence="7">DUF3052 domain-containing protein</fullName>
    </recommendedName>
</protein>
<dbReference type="EMBL" id="BJZR01000185">
    <property type="protein sequence ID" value="GEO93785.1"/>
    <property type="molecule type" value="Genomic_DNA"/>
</dbReference>
<dbReference type="Proteomes" id="UP000234632">
    <property type="component" value="Unassembled WGS sequence"/>
</dbReference>
<name>A0A0U3GB79_9MICC</name>
<evidence type="ECO:0000313" key="1">
    <source>
        <dbReference type="EMBL" id="ALU40379.1"/>
    </source>
</evidence>
<dbReference type="Pfam" id="PF11253">
    <property type="entry name" value="DUF3052"/>
    <property type="match status" value="1"/>
</dbReference>
<dbReference type="InterPro" id="IPR021412">
    <property type="entry name" value="DUF3052"/>
</dbReference>
<dbReference type="KEGG" id="kfv:AS188_12130"/>
<dbReference type="STRING" id="446860.AS188_12130"/>
<dbReference type="OrthoDB" id="5185945at2"/>
<reference evidence="2 6" key="3">
    <citation type="submission" date="2019-07" db="EMBL/GenBank/DDBJ databases">
        <title>Whole genome shotgun sequence of Kocuria flava NBRC 107626.</title>
        <authorList>
            <person name="Hosoyama A."/>
            <person name="Uohara A."/>
            <person name="Ohji S."/>
            <person name="Ichikawa N."/>
        </authorList>
    </citation>
    <scope>NUCLEOTIDE SEQUENCE [LARGE SCALE GENOMIC DNA]</scope>
    <source>
        <strain evidence="2 6">NBRC 107626</strain>
    </source>
</reference>
<evidence type="ECO:0000313" key="5">
    <source>
        <dbReference type="Proteomes" id="UP000234632"/>
    </source>
</evidence>